<dbReference type="RefSeq" id="WP_381515228.1">
    <property type="nucleotide sequence ID" value="NZ_JBHUEL010000010.1"/>
</dbReference>
<feature type="transmembrane region" description="Helical" evidence="1">
    <location>
        <begin position="132"/>
        <end position="154"/>
    </location>
</feature>
<organism evidence="2 3">
    <name type="scientific">Sphingorhabdus buctiana</name>
    <dbReference type="NCBI Taxonomy" id="1508805"/>
    <lineage>
        <taxon>Bacteria</taxon>
        <taxon>Pseudomonadati</taxon>
        <taxon>Pseudomonadota</taxon>
        <taxon>Alphaproteobacteria</taxon>
        <taxon>Sphingomonadales</taxon>
        <taxon>Sphingomonadaceae</taxon>
        <taxon>Sphingorhabdus</taxon>
    </lineage>
</organism>
<sequence length="297" mass="30489">MFDFLPVARIGSAVTWFRSKIAKWRTPIGLSALVFVLCGTVWSFAQLNIAITDLDLRYWLILAVVISPLSLAYGAVGMLLAGRSAGTSMSFGTAWKINNYAQLAEALPLPGGAIVRTAGLVQAGVNTGRSAALVLAGAGLWIALAASGAGLELAMRDHPAGAVIAVTGMFASLASVGWLWRMAGPVNTGLTLMHRLFGLVLTTIRLQCAFAVVAVSLGLLDALPFAFAMIAGSAASIAPAGLGISEGLAALVAPQMAMAPAAAFLAVAVNRLTGIAVSAALTLPDHFEKPRHNGAKA</sequence>
<evidence type="ECO:0000256" key="1">
    <source>
        <dbReference type="SAM" id="Phobius"/>
    </source>
</evidence>
<feature type="transmembrane region" description="Helical" evidence="1">
    <location>
        <begin position="257"/>
        <end position="281"/>
    </location>
</feature>
<keyword evidence="1" id="KW-0812">Transmembrane</keyword>
<comment type="caution">
    <text evidence="2">The sequence shown here is derived from an EMBL/GenBank/DDBJ whole genome shotgun (WGS) entry which is preliminary data.</text>
</comment>
<feature type="transmembrane region" description="Helical" evidence="1">
    <location>
        <begin position="28"/>
        <end position="51"/>
    </location>
</feature>
<evidence type="ECO:0000313" key="3">
    <source>
        <dbReference type="Proteomes" id="UP001597215"/>
    </source>
</evidence>
<protein>
    <submittedName>
        <fullName evidence="2">Uncharacterized protein</fullName>
    </submittedName>
</protein>
<name>A0ABW4MEY0_9SPHN</name>
<feature type="transmembrane region" description="Helical" evidence="1">
    <location>
        <begin position="160"/>
        <end position="180"/>
    </location>
</feature>
<feature type="transmembrane region" description="Helical" evidence="1">
    <location>
        <begin position="57"/>
        <end position="81"/>
    </location>
</feature>
<keyword evidence="3" id="KW-1185">Reference proteome</keyword>
<keyword evidence="1" id="KW-0472">Membrane</keyword>
<proteinExistence type="predicted"/>
<gene>
    <name evidence="2" type="ORF">ACFSAG_12330</name>
</gene>
<accession>A0ABW4MEY0</accession>
<dbReference type="EMBL" id="JBHUEL010000010">
    <property type="protein sequence ID" value="MFD1767626.1"/>
    <property type="molecule type" value="Genomic_DNA"/>
</dbReference>
<reference evidence="3" key="1">
    <citation type="journal article" date="2019" name="Int. J. Syst. Evol. Microbiol.">
        <title>The Global Catalogue of Microorganisms (GCM) 10K type strain sequencing project: providing services to taxonomists for standard genome sequencing and annotation.</title>
        <authorList>
            <consortium name="The Broad Institute Genomics Platform"/>
            <consortium name="The Broad Institute Genome Sequencing Center for Infectious Disease"/>
            <person name="Wu L."/>
            <person name="Ma J."/>
        </authorList>
    </citation>
    <scope>NUCLEOTIDE SEQUENCE [LARGE SCALE GENOMIC DNA]</scope>
    <source>
        <strain evidence="3">CGMCC 1.12449</strain>
    </source>
</reference>
<dbReference type="Proteomes" id="UP001597215">
    <property type="component" value="Unassembled WGS sequence"/>
</dbReference>
<keyword evidence="1" id="KW-1133">Transmembrane helix</keyword>
<evidence type="ECO:0000313" key="2">
    <source>
        <dbReference type="EMBL" id="MFD1767626.1"/>
    </source>
</evidence>